<dbReference type="InterPro" id="IPR005471">
    <property type="entry name" value="Tscrpt_reg_IclR_N"/>
</dbReference>
<dbReference type="Gene3D" id="3.30.450.40">
    <property type="match status" value="1"/>
</dbReference>
<feature type="domain" description="IclR-ED" evidence="5">
    <location>
        <begin position="77"/>
        <end position="256"/>
    </location>
</feature>
<name>A0A318L065_9NOCA</name>
<dbReference type="InterPro" id="IPR050707">
    <property type="entry name" value="HTH_MetabolicPath_Reg"/>
</dbReference>
<proteinExistence type="predicted"/>
<evidence type="ECO:0000256" key="1">
    <source>
        <dbReference type="ARBA" id="ARBA00023015"/>
    </source>
</evidence>
<dbReference type="InterPro" id="IPR036388">
    <property type="entry name" value="WH-like_DNA-bd_sf"/>
</dbReference>
<dbReference type="PROSITE" id="PS51077">
    <property type="entry name" value="HTH_ICLR"/>
    <property type="match status" value="1"/>
</dbReference>
<evidence type="ECO:0000313" key="6">
    <source>
        <dbReference type="EMBL" id="PXX71514.1"/>
    </source>
</evidence>
<dbReference type="SUPFAM" id="SSF55781">
    <property type="entry name" value="GAF domain-like"/>
    <property type="match status" value="1"/>
</dbReference>
<dbReference type="GO" id="GO:0003677">
    <property type="term" value="F:DNA binding"/>
    <property type="evidence" value="ECO:0007669"/>
    <property type="project" value="UniProtKB-KW"/>
</dbReference>
<sequence length="261" mass="27633">MVDEGSAVPAKHAGEPVLDRAFRVLGAFSAAEDSLSLTSLSVRSGLPKSTALRMATRLVELGALERTAEGRYVIGLRLYEIASLAPRSHGLRALALPYLEDLHLATGQHVLLAVRDGHEAVLIERLSAHQAGRVMYRVGGRMPLHATGVGLALLAHAPGEVQDEVLAGDLSLQPENVVRSPQELRRLLAQVRTEGIAMTTRPFPDPMVSVAAPVIGARRAVVAALSVVAPLGSADAASLRPAVVAVARAISRQLGHQERPR</sequence>
<evidence type="ECO:0000256" key="3">
    <source>
        <dbReference type="ARBA" id="ARBA00023163"/>
    </source>
</evidence>
<evidence type="ECO:0000259" key="5">
    <source>
        <dbReference type="PROSITE" id="PS51078"/>
    </source>
</evidence>
<evidence type="ECO:0000256" key="2">
    <source>
        <dbReference type="ARBA" id="ARBA00023125"/>
    </source>
</evidence>
<evidence type="ECO:0000313" key="7">
    <source>
        <dbReference type="Proteomes" id="UP000247569"/>
    </source>
</evidence>
<dbReference type="SMART" id="SM00346">
    <property type="entry name" value="HTH_ICLR"/>
    <property type="match status" value="1"/>
</dbReference>
<dbReference type="GO" id="GO:0003700">
    <property type="term" value="F:DNA-binding transcription factor activity"/>
    <property type="evidence" value="ECO:0007669"/>
    <property type="project" value="TreeGrafter"/>
</dbReference>
<dbReference type="Proteomes" id="UP000247569">
    <property type="component" value="Unassembled WGS sequence"/>
</dbReference>
<dbReference type="EMBL" id="QJKF01000001">
    <property type="protein sequence ID" value="PXX71514.1"/>
    <property type="molecule type" value="Genomic_DNA"/>
</dbReference>
<comment type="caution">
    <text evidence="6">The sequence shown here is derived from an EMBL/GenBank/DDBJ whole genome shotgun (WGS) entry which is preliminary data.</text>
</comment>
<keyword evidence="2" id="KW-0238">DNA-binding</keyword>
<dbReference type="AlphaFoldDB" id="A0A318L065"/>
<accession>A0A318L065</accession>
<dbReference type="PROSITE" id="PS51078">
    <property type="entry name" value="ICLR_ED"/>
    <property type="match status" value="1"/>
</dbReference>
<evidence type="ECO:0000259" key="4">
    <source>
        <dbReference type="PROSITE" id="PS51077"/>
    </source>
</evidence>
<dbReference type="Pfam" id="PF01614">
    <property type="entry name" value="IclR_C"/>
    <property type="match status" value="1"/>
</dbReference>
<dbReference type="GO" id="GO:0045892">
    <property type="term" value="P:negative regulation of DNA-templated transcription"/>
    <property type="evidence" value="ECO:0007669"/>
    <property type="project" value="TreeGrafter"/>
</dbReference>
<feature type="domain" description="HTH iclR-type" evidence="4">
    <location>
        <begin position="15"/>
        <end position="76"/>
    </location>
</feature>
<protein>
    <submittedName>
        <fullName evidence="6">IclR family transcriptional regulator</fullName>
    </submittedName>
</protein>
<keyword evidence="7" id="KW-1185">Reference proteome</keyword>
<dbReference type="PANTHER" id="PTHR30136:SF24">
    <property type="entry name" value="HTH-TYPE TRANSCRIPTIONAL REPRESSOR ALLR"/>
    <property type="match status" value="1"/>
</dbReference>
<keyword evidence="3" id="KW-0804">Transcription</keyword>
<dbReference type="Pfam" id="PF09339">
    <property type="entry name" value="HTH_IclR"/>
    <property type="match status" value="1"/>
</dbReference>
<dbReference type="Gene3D" id="1.10.10.10">
    <property type="entry name" value="Winged helix-like DNA-binding domain superfamily/Winged helix DNA-binding domain"/>
    <property type="match status" value="1"/>
</dbReference>
<dbReference type="SUPFAM" id="SSF46785">
    <property type="entry name" value="Winged helix' DNA-binding domain"/>
    <property type="match status" value="1"/>
</dbReference>
<dbReference type="InterPro" id="IPR014757">
    <property type="entry name" value="Tscrpt_reg_IclR_C"/>
</dbReference>
<gene>
    <name evidence="6" type="ORF">DFR70_101948</name>
</gene>
<dbReference type="InterPro" id="IPR036390">
    <property type="entry name" value="WH_DNA-bd_sf"/>
</dbReference>
<dbReference type="RefSeq" id="WP_211336240.1">
    <property type="nucleotide sequence ID" value="NZ_QJKF01000001.1"/>
</dbReference>
<reference evidence="6 7" key="1">
    <citation type="submission" date="2018-05" db="EMBL/GenBank/DDBJ databases">
        <title>Genomic Encyclopedia of Type Strains, Phase IV (KMG-IV): sequencing the most valuable type-strain genomes for metagenomic binning, comparative biology and taxonomic classification.</title>
        <authorList>
            <person name="Goeker M."/>
        </authorList>
    </citation>
    <scope>NUCLEOTIDE SEQUENCE [LARGE SCALE GENOMIC DNA]</scope>
    <source>
        <strain evidence="6 7">DSM 44704</strain>
    </source>
</reference>
<dbReference type="PANTHER" id="PTHR30136">
    <property type="entry name" value="HELIX-TURN-HELIX TRANSCRIPTIONAL REGULATOR, ICLR FAMILY"/>
    <property type="match status" value="1"/>
</dbReference>
<organism evidence="6 7">
    <name type="scientific">Nocardia tenerifensis</name>
    <dbReference type="NCBI Taxonomy" id="228006"/>
    <lineage>
        <taxon>Bacteria</taxon>
        <taxon>Bacillati</taxon>
        <taxon>Actinomycetota</taxon>
        <taxon>Actinomycetes</taxon>
        <taxon>Mycobacteriales</taxon>
        <taxon>Nocardiaceae</taxon>
        <taxon>Nocardia</taxon>
    </lineage>
</organism>
<dbReference type="InterPro" id="IPR029016">
    <property type="entry name" value="GAF-like_dom_sf"/>
</dbReference>
<keyword evidence="1" id="KW-0805">Transcription regulation</keyword>